<accession>A0A2T2NFT2</accession>
<name>A0A2T2NFT2_CORCC</name>
<dbReference type="Proteomes" id="UP000240883">
    <property type="component" value="Unassembled WGS sequence"/>
</dbReference>
<evidence type="ECO:0000256" key="1">
    <source>
        <dbReference type="SAM" id="MobiDB-lite"/>
    </source>
</evidence>
<keyword evidence="3" id="KW-1185">Reference proteome</keyword>
<proteinExistence type="predicted"/>
<feature type="compositionally biased region" description="Polar residues" evidence="1">
    <location>
        <begin position="233"/>
        <end position="242"/>
    </location>
</feature>
<gene>
    <name evidence="2" type="ORF">BS50DRAFT_591074</name>
</gene>
<evidence type="ECO:0000313" key="3">
    <source>
        <dbReference type="Proteomes" id="UP000240883"/>
    </source>
</evidence>
<evidence type="ECO:0000313" key="2">
    <source>
        <dbReference type="EMBL" id="PSN64116.1"/>
    </source>
</evidence>
<feature type="region of interest" description="Disordered" evidence="1">
    <location>
        <begin position="221"/>
        <end position="242"/>
    </location>
</feature>
<organism evidence="2 3">
    <name type="scientific">Corynespora cassiicola Philippines</name>
    <dbReference type="NCBI Taxonomy" id="1448308"/>
    <lineage>
        <taxon>Eukaryota</taxon>
        <taxon>Fungi</taxon>
        <taxon>Dikarya</taxon>
        <taxon>Ascomycota</taxon>
        <taxon>Pezizomycotina</taxon>
        <taxon>Dothideomycetes</taxon>
        <taxon>Pleosporomycetidae</taxon>
        <taxon>Pleosporales</taxon>
        <taxon>Corynesporascaceae</taxon>
        <taxon>Corynespora</taxon>
    </lineage>
</organism>
<reference evidence="2 3" key="1">
    <citation type="journal article" date="2018" name="Front. Microbiol.">
        <title>Genome-Wide Analysis of Corynespora cassiicola Leaf Fall Disease Putative Effectors.</title>
        <authorList>
            <person name="Lopez D."/>
            <person name="Ribeiro S."/>
            <person name="Label P."/>
            <person name="Fumanal B."/>
            <person name="Venisse J.S."/>
            <person name="Kohler A."/>
            <person name="de Oliveira R.R."/>
            <person name="Labutti K."/>
            <person name="Lipzen A."/>
            <person name="Lail K."/>
            <person name="Bauer D."/>
            <person name="Ohm R.A."/>
            <person name="Barry K.W."/>
            <person name="Spatafora J."/>
            <person name="Grigoriev I.V."/>
            <person name="Martin F.M."/>
            <person name="Pujade-Renaud V."/>
        </authorList>
    </citation>
    <scope>NUCLEOTIDE SEQUENCE [LARGE SCALE GENOMIC DNA]</scope>
    <source>
        <strain evidence="2 3">Philippines</strain>
    </source>
</reference>
<dbReference type="EMBL" id="KZ678139">
    <property type="protein sequence ID" value="PSN64116.1"/>
    <property type="molecule type" value="Genomic_DNA"/>
</dbReference>
<protein>
    <submittedName>
        <fullName evidence="2">Uncharacterized protein</fullName>
    </submittedName>
</protein>
<sequence>MDRYHSIVSILCPDKPTLELIGKYETAIGSACSTGNWTATSLLINWGSENRLKLSTFHFTLFPDKLYDCQFKFYKVWISEAVPKDYLFRLLRRLKNGRWVYDSENNQLKGAESLYLWSTTLRAKGGLLDLAVHLNDMTMAKFLLEKGADPSGILLSADEHKKLKSGTLDRRRTQSLRLALKSADPVLGDYPEEQDVLELVQDDKVLHEIIVDKLLEQNIPLIRPPGGHRKPNNTHGSASFTN</sequence>
<dbReference type="AlphaFoldDB" id="A0A2T2NFT2"/>